<feature type="region of interest" description="Disordered" evidence="1">
    <location>
        <begin position="19"/>
        <end position="43"/>
    </location>
</feature>
<feature type="region of interest" description="Disordered" evidence="1">
    <location>
        <begin position="79"/>
        <end position="104"/>
    </location>
</feature>
<dbReference type="InterPro" id="IPR034546">
    <property type="entry name" value="PAIR1"/>
</dbReference>
<dbReference type="GO" id="GO:0009553">
    <property type="term" value="P:embryo sac development"/>
    <property type="evidence" value="ECO:0007669"/>
    <property type="project" value="TreeGrafter"/>
</dbReference>
<evidence type="ECO:0000313" key="3">
    <source>
        <dbReference type="RefSeq" id="XP_022757348.1"/>
    </source>
</evidence>
<dbReference type="GO" id="GO:0009556">
    <property type="term" value="P:microsporogenesis"/>
    <property type="evidence" value="ECO:0007669"/>
    <property type="project" value="TreeGrafter"/>
</dbReference>
<feature type="compositionally biased region" description="Low complexity" evidence="1">
    <location>
        <begin position="32"/>
        <end position="43"/>
    </location>
</feature>
<keyword evidence="2" id="KW-1185">Reference proteome</keyword>
<reference evidence="3" key="1">
    <citation type="submission" date="2025-08" db="UniProtKB">
        <authorList>
            <consortium name="RefSeq"/>
        </authorList>
    </citation>
    <scope>IDENTIFICATION</scope>
    <source>
        <tissue evidence="3">Fruit stalk</tissue>
    </source>
</reference>
<evidence type="ECO:0000313" key="2">
    <source>
        <dbReference type="Proteomes" id="UP000515121"/>
    </source>
</evidence>
<name>A0A6P5ZX30_DURZI</name>
<dbReference type="Proteomes" id="UP000515121">
    <property type="component" value="Unplaced"/>
</dbReference>
<proteinExistence type="predicted"/>
<feature type="region of interest" description="Disordered" evidence="1">
    <location>
        <begin position="291"/>
        <end position="313"/>
    </location>
</feature>
<sequence>MKLKINKACDLSSISVLPPHTRRSSLAPSGPQPSQLRSQLSQQSFSQGISSQHALFSQISQNSLDEVVTTDQRFCSQERENTGKKLSCLPSTNFTREDSQMPISRPSTNLIRKWNSASAPEHRFQTSEELERRLSMIETSLNRFGMILDSVQSDVMQVNKGTKEVLLEMEGIRQKLISEDTSLKLMNKGQEDIKASLDGGMKAISEQLNMDIYRDKLQQIFLVLSALPEQTEASLLKLRNELCNTFTDEIKLLSSIACNVKTLSQKGPVATAILPKSTSCCASPQSKPQAVKNQAVPPKVYEQPTQSPKVESGDWKSVKMKQSTIRERATCKEKKRKGVSSVEQETYGILIESDEEINGGFSCLLDCNETDRWNSNSNSLKVNYTNLLQEFNKPVECILKLLKKMIYHGLLRADG</sequence>
<dbReference type="KEGG" id="dzi:111304737"/>
<dbReference type="GO" id="GO:0005634">
    <property type="term" value="C:nucleus"/>
    <property type="evidence" value="ECO:0007669"/>
    <property type="project" value="TreeGrafter"/>
</dbReference>
<dbReference type="OrthoDB" id="1920658at2759"/>
<accession>A0A6P5ZX30</accession>
<evidence type="ECO:0000256" key="1">
    <source>
        <dbReference type="SAM" id="MobiDB-lite"/>
    </source>
</evidence>
<dbReference type="GO" id="GO:0042138">
    <property type="term" value="P:meiotic DNA double-strand break formation"/>
    <property type="evidence" value="ECO:0007669"/>
    <property type="project" value="TreeGrafter"/>
</dbReference>
<gene>
    <name evidence="3" type="primary">LOC111304737</name>
</gene>
<dbReference type="AlphaFoldDB" id="A0A6P5ZX30"/>
<dbReference type="PANTHER" id="PTHR37695">
    <property type="entry name" value="RECOMBINATION INITIATION DEFECTS 3-RELATED"/>
    <property type="match status" value="1"/>
</dbReference>
<dbReference type="GO" id="GO:0070192">
    <property type="term" value="P:chromosome organization involved in meiotic cell cycle"/>
    <property type="evidence" value="ECO:0007669"/>
    <property type="project" value="InterPro"/>
</dbReference>
<dbReference type="RefSeq" id="XP_022757348.1">
    <property type="nucleotide sequence ID" value="XM_022901613.1"/>
</dbReference>
<dbReference type="PANTHER" id="PTHR37695:SF1">
    <property type="entry name" value="RECOMBINATION INITIATION DEFECTS 3-RELATED"/>
    <property type="match status" value="1"/>
</dbReference>
<dbReference type="GeneID" id="111304737"/>
<protein>
    <submittedName>
        <fullName evidence="3">Protein PAIR1-like isoform X1</fullName>
    </submittedName>
</protein>
<organism evidence="2 3">
    <name type="scientific">Durio zibethinus</name>
    <name type="common">Durian</name>
    <dbReference type="NCBI Taxonomy" id="66656"/>
    <lineage>
        <taxon>Eukaryota</taxon>
        <taxon>Viridiplantae</taxon>
        <taxon>Streptophyta</taxon>
        <taxon>Embryophyta</taxon>
        <taxon>Tracheophyta</taxon>
        <taxon>Spermatophyta</taxon>
        <taxon>Magnoliopsida</taxon>
        <taxon>eudicotyledons</taxon>
        <taxon>Gunneridae</taxon>
        <taxon>Pentapetalae</taxon>
        <taxon>rosids</taxon>
        <taxon>malvids</taxon>
        <taxon>Malvales</taxon>
        <taxon>Malvaceae</taxon>
        <taxon>Helicteroideae</taxon>
        <taxon>Durio</taxon>
    </lineage>
</organism>